<evidence type="ECO:0000256" key="7">
    <source>
        <dbReference type="ARBA" id="ARBA00023170"/>
    </source>
</evidence>
<gene>
    <name evidence="9" type="ORF">O3M35_009746</name>
</gene>
<reference evidence="9 10" key="1">
    <citation type="submission" date="2022-12" db="EMBL/GenBank/DDBJ databases">
        <title>Chromosome-level genome assembly of true bugs.</title>
        <authorList>
            <person name="Ma L."/>
            <person name="Li H."/>
        </authorList>
    </citation>
    <scope>NUCLEOTIDE SEQUENCE [LARGE SCALE GENOMIC DNA]</scope>
    <source>
        <strain evidence="9">Lab_2022b</strain>
    </source>
</reference>
<evidence type="ECO:0000256" key="6">
    <source>
        <dbReference type="ARBA" id="ARBA00023136"/>
    </source>
</evidence>
<comment type="caution">
    <text evidence="9">The sequence shown here is derived from an EMBL/GenBank/DDBJ whole genome shotgun (WGS) entry which is preliminary data.</text>
</comment>
<evidence type="ECO:0000256" key="2">
    <source>
        <dbReference type="ARBA" id="ARBA00022606"/>
    </source>
</evidence>
<evidence type="ECO:0000256" key="3">
    <source>
        <dbReference type="ARBA" id="ARBA00022692"/>
    </source>
</evidence>
<dbReference type="Pfam" id="PF02949">
    <property type="entry name" value="7tm_6"/>
    <property type="match status" value="1"/>
</dbReference>
<dbReference type="GO" id="GO:0007165">
    <property type="term" value="P:signal transduction"/>
    <property type="evidence" value="ECO:0007669"/>
    <property type="project" value="UniProtKB-KW"/>
</dbReference>
<keyword evidence="2" id="KW-0716">Sensory transduction</keyword>
<keyword evidence="3" id="KW-0812">Transmembrane</keyword>
<evidence type="ECO:0000256" key="5">
    <source>
        <dbReference type="ARBA" id="ARBA00022989"/>
    </source>
</evidence>
<evidence type="ECO:0000256" key="8">
    <source>
        <dbReference type="ARBA" id="ARBA00023224"/>
    </source>
</evidence>
<keyword evidence="4" id="KW-0552">Olfaction</keyword>
<keyword evidence="10" id="KW-1185">Reference proteome</keyword>
<dbReference type="AlphaFoldDB" id="A0AAW1D5C3"/>
<dbReference type="EMBL" id="JAPXFL010000006">
    <property type="protein sequence ID" value="KAK9505762.1"/>
    <property type="molecule type" value="Genomic_DNA"/>
</dbReference>
<protein>
    <submittedName>
        <fullName evidence="9">Uncharacterized protein</fullName>
    </submittedName>
</protein>
<evidence type="ECO:0000313" key="10">
    <source>
        <dbReference type="Proteomes" id="UP001461498"/>
    </source>
</evidence>
<dbReference type="Proteomes" id="UP001461498">
    <property type="component" value="Unassembled WGS sequence"/>
</dbReference>
<evidence type="ECO:0000256" key="4">
    <source>
        <dbReference type="ARBA" id="ARBA00022725"/>
    </source>
</evidence>
<accession>A0AAW1D5C3</accession>
<evidence type="ECO:0000256" key="1">
    <source>
        <dbReference type="ARBA" id="ARBA00004141"/>
    </source>
</evidence>
<sequence>MYVETLFLSLMPCGIAVTLIRSIKKGNYNQIAADLLKVGLCMSVFTITLSCGQQVNTQVERLHECSYMSKWYEETPKVRRDLLILMTRTTKSITVNYRLFVIFDRECLATV</sequence>
<dbReference type="GO" id="GO:0004984">
    <property type="term" value="F:olfactory receptor activity"/>
    <property type="evidence" value="ECO:0007669"/>
    <property type="project" value="InterPro"/>
</dbReference>
<dbReference type="InterPro" id="IPR004117">
    <property type="entry name" value="7tm6_olfct_rcpt"/>
</dbReference>
<keyword evidence="7" id="KW-0675">Receptor</keyword>
<comment type="subcellular location">
    <subcellularLocation>
        <location evidence="1">Membrane</location>
        <topology evidence="1">Multi-pass membrane protein</topology>
    </subcellularLocation>
</comment>
<proteinExistence type="predicted"/>
<evidence type="ECO:0000313" key="9">
    <source>
        <dbReference type="EMBL" id="KAK9505762.1"/>
    </source>
</evidence>
<keyword evidence="5" id="KW-1133">Transmembrane helix</keyword>
<dbReference type="GO" id="GO:0016020">
    <property type="term" value="C:membrane"/>
    <property type="evidence" value="ECO:0007669"/>
    <property type="project" value="UniProtKB-SubCell"/>
</dbReference>
<keyword evidence="6" id="KW-0472">Membrane</keyword>
<keyword evidence="8" id="KW-0807">Transducer</keyword>
<organism evidence="9 10">
    <name type="scientific">Rhynocoris fuscipes</name>
    <dbReference type="NCBI Taxonomy" id="488301"/>
    <lineage>
        <taxon>Eukaryota</taxon>
        <taxon>Metazoa</taxon>
        <taxon>Ecdysozoa</taxon>
        <taxon>Arthropoda</taxon>
        <taxon>Hexapoda</taxon>
        <taxon>Insecta</taxon>
        <taxon>Pterygota</taxon>
        <taxon>Neoptera</taxon>
        <taxon>Paraneoptera</taxon>
        <taxon>Hemiptera</taxon>
        <taxon>Heteroptera</taxon>
        <taxon>Panheteroptera</taxon>
        <taxon>Cimicomorpha</taxon>
        <taxon>Reduviidae</taxon>
        <taxon>Harpactorinae</taxon>
        <taxon>Harpactorini</taxon>
        <taxon>Rhynocoris</taxon>
    </lineage>
</organism>
<dbReference type="GO" id="GO:0005549">
    <property type="term" value="F:odorant binding"/>
    <property type="evidence" value="ECO:0007669"/>
    <property type="project" value="InterPro"/>
</dbReference>
<name>A0AAW1D5C3_9HEMI</name>